<proteinExistence type="inferred from homology"/>
<sequence length="216" mass="24484">MPSKVYMLVIRAHEAFSSAISGVDKAIQEASFCSIDEHLQMLLWLDFMIPPGVEIIELKLLSSFLESRQRSSIPLEELIMASAASLPPRNEEDQVLVEEKSFARIVVLNRPEQMNAVSFYMISRLLELFTSYEKDSAVKLTIIKGKGRVFCAGADVVAVAHNIKQGEWKLGAEFFWKQFALHYLMATYSKPHVVLVHPFSLGWALLNTHSYQYCVL</sequence>
<comment type="similarity">
    <text evidence="4">Belongs to the enoyl-CoA hydratase/isomerase family.</text>
</comment>
<comment type="pathway">
    <text evidence="4">Amino-acid degradation; L-valine degradation.</text>
</comment>
<name>A0AAN7PVG1_9MYRT</name>
<dbReference type="EMBL" id="JAXIOK010000016">
    <property type="protein sequence ID" value="KAK4752345.1"/>
    <property type="molecule type" value="Genomic_DNA"/>
</dbReference>
<evidence type="ECO:0000256" key="4">
    <source>
        <dbReference type="RuleBase" id="RU369070"/>
    </source>
</evidence>
<keyword evidence="7" id="KW-1185">Reference proteome</keyword>
<accession>A0AAN7PVG1</accession>
<evidence type="ECO:0000256" key="2">
    <source>
        <dbReference type="ARBA" id="ARBA00011915"/>
    </source>
</evidence>
<evidence type="ECO:0000256" key="1">
    <source>
        <dbReference type="ARBA" id="ARBA00001709"/>
    </source>
</evidence>
<dbReference type="AlphaFoldDB" id="A0AAN7PVG1"/>
<evidence type="ECO:0000313" key="6">
    <source>
        <dbReference type="EMBL" id="KAK4752345.1"/>
    </source>
</evidence>
<dbReference type="PANTHER" id="PTHR43176:SF3">
    <property type="entry name" value="3-HYDROXYISOBUTYRYL-COA HYDROLASE, MITOCHONDRIAL"/>
    <property type="match status" value="1"/>
</dbReference>
<comment type="function">
    <text evidence="4">Hydrolyzes 3-hydroxyisobutyryl-CoA (HIBYL-CoA), a saline catabolite. Has high activity toward isobutyryl-CoA. Could be an isobutyryl-CoA dehydrogenase that functions in valine catabolism.</text>
</comment>
<dbReference type="PANTHER" id="PTHR43176">
    <property type="entry name" value="3-HYDROXYISOBUTYRYL-COA HYDROLASE-RELATED"/>
    <property type="match status" value="1"/>
</dbReference>
<dbReference type="GO" id="GO:0003860">
    <property type="term" value="F:3-hydroxyisobutyryl-CoA hydrolase activity"/>
    <property type="evidence" value="ECO:0007669"/>
    <property type="project" value="UniProtKB-UniRule"/>
</dbReference>
<dbReference type="Proteomes" id="UP001345219">
    <property type="component" value="Chromosome 16"/>
</dbReference>
<dbReference type="InterPro" id="IPR032259">
    <property type="entry name" value="HIBYL-CoA-H"/>
</dbReference>
<dbReference type="InterPro" id="IPR045004">
    <property type="entry name" value="ECH_dom"/>
</dbReference>
<dbReference type="Pfam" id="PF16113">
    <property type="entry name" value="ECH_2"/>
    <property type="match status" value="1"/>
</dbReference>
<dbReference type="InterPro" id="IPR029045">
    <property type="entry name" value="ClpP/crotonase-like_dom_sf"/>
</dbReference>
<dbReference type="EC" id="3.1.2.4" evidence="2 4"/>
<evidence type="ECO:0000256" key="3">
    <source>
        <dbReference type="ARBA" id="ARBA00022801"/>
    </source>
</evidence>
<dbReference type="GO" id="GO:0006574">
    <property type="term" value="P:L-valine catabolic process"/>
    <property type="evidence" value="ECO:0007669"/>
    <property type="project" value="UniProtKB-UniRule"/>
</dbReference>
<reference evidence="6 7" key="1">
    <citation type="journal article" date="2023" name="Hortic Res">
        <title>Pangenome of water caltrop reveals structural variations and asymmetric subgenome divergence after allopolyploidization.</title>
        <authorList>
            <person name="Zhang X."/>
            <person name="Chen Y."/>
            <person name="Wang L."/>
            <person name="Yuan Y."/>
            <person name="Fang M."/>
            <person name="Shi L."/>
            <person name="Lu R."/>
            <person name="Comes H.P."/>
            <person name="Ma Y."/>
            <person name="Chen Y."/>
            <person name="Huang G."/>
            <person name="Zhou Y."/>
            <person name="Zheng Z."/>
            <person name="Qiu Y."/>
        </authorList>
    </citation>
    <scope>NUCLEOTIDE SEQUENCE [LARGE SCALE GENOMIC DNA]</scope>
    <source>
        <tissue evidence="6">Roots</tissue>
    </source>
</reference>
<gene>
    <name evidence="6" type="ORF">SAY87_021143</name>
</gene>
<dbReference type="CDD" id="cd06558">
    <property type="entry name" value="crotonase-like"/>
    <property type="match status" value="1"/>
</dbReference>
<comment type="catalytic activity">
    <reaction evidence="1 4">
        <text>3-hydroxy-2-methylpropanoyl-CoA + H2O = 3-hydroxy-2-methylpropanoate + CoA + H(+)</text>
        <dbReference type="Rhea" id="RHEA:20888"/>
        <dbReference type="ChEBI" id="CHEBI:11805"/>
        <dbReference type="ChEBI" id="CHEBI:15377"/>
        <dbReference type="ChEBI" id="CHEBI:15378"/>
        <dbReference type="ChEBI" id="CHEBI:57287"/>
        <dbReference type="ChEBI" id="CHEBI:57340"/>
        <dbReference type="EC" id="3.1.2.4"/>
    </reaction>
</comment>
<feature type="domain" description="Enoyl-CoA hydratase/isomerase" evidence="5">
    <location>
        <begin position="104"/>
        <end position="202"/>
    </location>
</feature>
<evidence type="ECO:0000259" key="5">
    <source>
        <dbReference type="Pfam" id="PF16113"/>
    </source>
</evidence>
<evidence type="ECO:0000313" key="7">
    <source>
        <dbReference type="Proteomes" id="UP001345219"/>
    </source>
</evidence>
<organism evidence="6 7">
    <name type="scientific">Trapa incisa</name>
    <dbReference type="NCBI Taxonomy" id="236973"/>
    <lineage>
        <taxon>Eukaryota</taxon>
        <taxon>Viridiplantae</taxon>
        <taxon>Streptophyta</taxon>
        <taxon>Embryophyta</taxon>
        <taxon>Tracheophyta</taxon>
        <taxon>Spermatophyta</taxon>
        <taxon>Magnoliopsida</taxon>
        <taxon>eudicotyledons</taxon>
        <taxon>Gunneridae</taxon>
        <taxon>Pentapetalae</taxon>
        <taxon>rosids</taxon>
        <taxon>malvids</taxon>
        <taxon>Myrtales</taxon>
        <taxon>Lythraceae</taxon>
        <taxon>Trapa</taxon>
    </lineage>
</organism>
<keyword evidence="3 4" id="KW-0378">Hydrolase</keyword>
<comment type="caution">
    <text evidence="6">The sequence shown here is derived from an EMBL/GenBank/DDBJ whole genome shotgun (WGS) entry which is preliminary data.</text>
</comment>
<protein>
    <recommendedName>
        <fullName evidence="2 4">3-hydroxyisobutyryl-CoA hydrolase</fullName>
        <shortName evidence="4">HIB-CoA hydrolase</shortName>
        <shortName evidence="4">HIBYL-CoA-H</shortName>
        <ecNumber evidence="2 4">3.1.2.4</ecNumber>
    </recommendedName>
    <alternativeName>
        <fullName evidence="4">3-hydroxyisobutyryl-coenzyme A hydrolase</fullName>
    </alternativeName>
</protein>
<dbReference type="Gene3D" id="3.90.226.10">
    <property type="entry name" value="2-enoyl-CoA Hydratase, Chain A, domain 1"/>
    <property type="match status" value="1"/>
</dbReference>
<dbReference type="SUPFAM" id="SSF52096">
    <property type="entry name" value="ClpP/crotonase"/>
    <property type="match status" value="1"/>
</dbReference>